<dbReference type="Proteomes" id="UP000002035">
    <property type="component" value="Unassembled WGS sequence"/>
</dbReference>
<protein>
    <submittedName>
        <fullName evidence="2">Uncharacterized protein</fullName>
    </submittedName>
</protein>
<keyword evidence="3" id="KW-1185">Reference proteome</keyword>
<dbReference type="VEuPathDB" id="FungiDB:MCYG_07776"/>
<dbReference type="OMA" id="QISLHCE"/>
<name>C5FXB7_ARTOC</name>
<sequence length="379" mass="42308">MAAQMIRRPATGALQLTRNSLVTTRDFTSTCCNAEADKPQNESSPRRPAANSGDFSSRRGAAVRRVQDVFDRTSNSQDGAGEQSPRFTPNRQGFNTRSFRPNGPPGTGNRPGGPMLSMNSDQLKERLRQRANTWNRGSGGRGPAMPGASRFARNDKRQGPRDKRRQRRGAKEDKNEPELEIDGEIMAYQEELMAKEKRKPVRYNPKPYSVERLKETWPALAAGGVSSTSTVHEKLSWFGESYVGCTDLPEDLAKRVYEGKRVLFSSETQKAETMEFVKKLASEHAEKLSQRKGETVEPANVEFENVSEKEKSDMIASLVRGAYDKPVKLDTNSSPILENVLRVLSNNHTYHTAHTQKFMDKLVQNLPLKKAKAAKANAP</sequence>
<dbReference type="STRING" id="554155.C5FXB7"/>
<dbReference type="eggNOG" id="ENOG502RAR1">
    <property type="taxonomic scope" value="Eukaryota"/>
</dbReference>
<evidence type="ECO:0000313" key="3">
    <source>
        <dbReference type="Proteomes" id="UP000002035"/>
    </source>
</evidence>
<feature type="region of interest" description="Disordered" evidence="1">
    <location>
        <begin position="1"/>
        <end position="118"/>
    </location>
</feature>
<dbReference type="GeneID" id="9225555"/>
<feature type="compositionally biased region" description="Polar residues" evidence="1">
    <location>
        <begin position="14"/>
        <end position="32"/>
    </location>
</feature>
<feature type="region of interest" description="Disordered" evidence="1">
    <location>
        <begin position="133"/>
        <end position="178"/>
    </location>
</feature>
<gene>
    <name evidence="2" type="ORF">MCYG_07776</name>
</gene>
<dbReference type="OrthoDB" id="5365739at2759"/>
<reference evidence="3" key="1">
    <citation type="journal article" date="2012" name="MBio">
        <title>Comparative genome analysis of Trichophyton rubrum and related dermatophytes reveals candidate genes involved in infection.</title>
        <authorList>
            <person name="Martinez D.A."/>
            <person name="Oliver B.G."/>
            <person name="Graeser Y."/>
            <person name="Goldberg J.M."/>
            <person name="Li W."/>
            <person name="Martinez-Rossi N.M."/>
            <person name="Monod M."/>
            <person name="Shelest E."/>
            <person name="Barton R.C."/>
            <person name="Birch E."/>
            <person name="Brakhage A.A."/>
            <person name="Chen Z."/>
            <person name="Gurr S.J."/>
            <person name="Heiman D."/>
            <person name="Heitman J."/>
            <person name="Kosti I."/>
            <person name="Rossi A."/>
            <person name="Saif S."/>
            <person name="Samalova M."/>
            <person name="Saunders C.W."/>
            <person name="Shea T."/>
            <person name="Summerbell R.C."/>
            <person name="Xu J."/>
            <person name="Young S."/>
            <person name="Zeng Q."/>
            <person name="Birren B.W."/>
            <person name="Cuomo C.A."/>
            <person name="White T.C."/>
        </authorList>
    </citation>
    <scope>NUCLEOTIDE SEQUENCE [LARGE SCALE GENOMIC DNA]</scope>
    <source>
        <strain evidence="3">ATCC MYA-4605 / CBS 113480</strain>
    </source>
</reference>
<evidence type="ECO:0000256" key="1">
    <source>
        <dbReference type="SAM" id="MobiDB-lite"/>
    </source>
</evidence>
<organism evidence="2 3">
    <name type="scientific">Arthroderma otae (strain ATCC MYA-4605 / CBS 113480)</name>
    <name type="common">Microsporum canis</name>
    <dbReference type="NCBI Taxonomy" id="554155"/>
    <lineage>
        <taxon>Eukaryota</taxon>
        <taxon>Fungi</taxon>
        <taxon>Dikarya</taxon>
        <taxon>Ascomycota</taxon>
        <taxon>Pezizomycotina</taxon>
        <taxon>Eurotiomycetes</taxon>
        <taxon>Eurotiomycetidae</taxon>
        <taxon>Onygenales</taxon>
        <taxon>Arthrodermataceae</taxon>
        <taxon>Microsporum</taxon>
    </lineage>
</organism>
<dbReference type="HOGENOM" id="CLU_061205_0_0_1"/>
<evidence type="ECO:0000313" key="2">
    <source>
        <dbReference type="EMBL" id="EEQ34957.1"/>
    </source>
</evidence>
<dbReference type="AlphaFoldDB" id="C5FXB7"/>
<feature type="compositionally biased region" description="Basic and acidic residues" evidence="1">
    <location>
        <begin position="152"/>
        <end position="161"/>
    </location>
</feature>
<accession>C5FXB7</accession>
<proteinExistence type="predicted"/>
<feature type="compositionally biased region" description="Polar residues" evidence="1">
    <location>
        <begin position="85"/>
        <end position="99"/>
    </location>
</feature>
<dbReference type="RefSeq" id="XP_002843993.1">
    <property type="nucleotide sequence ID" value="XM_002843947.1"/>
</dbReference>
<dbReference type="EMBL" id="DS995707">
    <property type="protein sequence ID" value="EEQ34957.1"/>
    <property type="molecule type" value="Genomic_DNA"/>
</dbReference>